<accession>A0A9D2L4A0</accession>
<reference evidence="3" key="2">
    <citation type="submission" date="2021-04" db="EMBL/GenBank/DDBJ databases">
        <authorList>
            <person name="Gilroy R."/>
        </authorList>
    </citation>
    <scope>NUCLEOTIDE SEQUENCE</scope>
    <source>
        <strain evidence="3">CHK169-11906</strain>
    </source>
</reference>
<gene>
    <name evidence="3" type="ORF">H9779_05355</name>
</gene>
<evidence type="ECO:0000313" key="3">
    <source>
        <dbReference type="EMBL" id="HJA99009.1"/>
    </source>
</evidence>
<evidence type="ECO:0000313" key="4">
    <source>
        <dbReference type="Proteomes" id="UP000824259"/>
    </source>
</evidence>
<dbReference type="PANTHER" id="PTHR31793:SF27">
    <property type="entry name" value="NOVEL THIOESTERASE SUPERFAMILY DOMAIN AND SAPOSIN A-TYPE DOMAIN CONTAINING PROTEIN (0610012H03RIK)"/>
    <property type="match status" value="1"/>
</dbReference>
<dbReference type="Pfam" id="PF13279">
    <property type="entry name" value="4HBT_2"/>
    <property type="match status" value="1"/>
</dbReference>
<comment type="caution">
    <text evidence="3">The sequence shown here is derived from an EMBL/GenBank/DDBJ whole genome shotgun (WGS) entry which is preliminary data.</text>
</comment>
<dbReference type="CDD" id="cd00586">
    <property type="entry name" value="4HBT"/>
    <property type="match status" value="1"/>
</dbReference>
<dbReference type="InterPro" id="IPR029069">
    <property type="entry name" value="HotDog_dom_sf"/>
</dbReference>
<comment type="similarity">
    <text evidence="1">Belongs to the 4-hydroxybenzoyl-CoA thioesterase family.</text>
</comment>
<reference evidence="3" key="1">
    <citation type="journal article" date="2021" name="PeerJ">
        <title>Extensive microbial diversity within the chicken gut microbiome revealed by metagenomics and culture.</title>
        <authorList>
            <person name="Gilroy R."/>
            <person name="Ravi A."/>
            <person name="Getino M."/>
            <person name="Pursley I."/>
            <person name="Horton D.L."/>
            <person name="Alikhan N.F."/>
            <person name="Baker D."/>
            <person name="Gharbi K."/>
            <person name="Hall N."/>
            <person name="Watson M."/>
            <person name="Adriaenssens E.M."/>
            <person name="Foster-Nyarko E."/>
            <person name="Jarju S."/>
            <person name="Secka A."/>
            <person name="Antonio M."/>
            <person name="Oren A."/>
            <person name="Chaudhuri R.R."/>
            <person name="La Ragione R."/>
            <person name="Hildebrand F."/>
            <person name="Pallen M.J."/>
        </authorList>
    </citation>
    <scope>NUCLEOTIDE SEQUENCE</scope>
    <source>
        <strain evidence="3">CHK169-11906</strain>
    </source>
</reference>
<dbReference type="AlphaFoldDB" id="A0A9D2L4A0"/>
<organism evidence="3 4">
    <name type="scientific">Candidatus Alistipes avicola</name>
    <dbReference type="NCBI Taxonomy" id="2838432"/>
    <lineage>
        <taxon>Bacteria</taxon>
        <taxon>Pseudomonadati</taxon>
        <taxon>Bacteroidota</taxon>
        <taxon>Bacteroidia</taxon>
        <taxon>Bacteroidales</taxon>
        <taxon>Rikenellaceae</taxon>
        <taxon>Alistipes</taxon>
    </lineage>
</organism>
<sequence>MAFVLKTPIQKRFSDIDSFCHVNNVSQQMYFDLGKQEFYQKMLPERVLTGKRRIITAATSTSYLGQIRMQDDIYVTTTVSKIGTKSITLFQRLICRKPDGSEEVRTESTSVMVAFDFELQESFPVPNEWRQHLLQE</sequence>
<proteinExistence type="inferred from homology"/>
<dbReference type="Gene3D" id="3.10.129.10">
    <property type="entry name" value="Hotdog Thioesterase"/>
    <property type="match status" value="1"/>
</dbReference>
<keyword evidence="2" id="KW-0378">Hydrolase</keyword>
<dbReference type="SUPFAM" id="SSF54637">
    <property type="entry name" value="Thioesterase/thiol ester dehydrase-isomerase"/>
    <property type="match status" value="1"/>
</dbReference>
<dbReference type="PANTHER" id="PTHR31793">
    <property type="entry name" value="4-HYDROXYBENZOYL-COA THIOESTERASE FAMILY MEMBER"/>
    <property type="match status" value="1"/>
</dbReference>
<evidence type="ECO:0000256" key="1">
    <source>
        <dbReference type="ARBA" id="ARBA00005953"/>
    </source>
</evidence>
<dbReference type="GO" id="GO:0047617">
    <property type="term" value="F:fatty acyl-CoA hydrolase activity"/>
    <property type="evidence" value="ECO:0007669"/>
    <property type="project" value="TreeGrafter"/>
</dbReference>
<dbReference type="InterPro" id="IPR050563">
    <property type="entry name" value="4-hydroxybenzoyl-CoA_TE"/>
</dbReference>
<dbReference type="EMBL" id="DWYR01000013">
    <property type="protein sequence ID" value="HJA99009.1"/>
    <property type="molecule type" value="Genomic_DNA"/>
</dbReference>
<evidence type="ECO:0000256" key="2">
    <source>
        <dbReference type="ARBA" id="ARBA00022801"/>
    </source>
</evidence>
<protein>
    <submittedName>
        <fullName evidence="3">Thioesterase family protein</fullName>
    </submittedName>
</protein>
<name>A0A9D2L4A0_9BACT</name>
<dbReference type="Proteomes" id="UP000824259">
    <property type="component" value="Unassembled WGS sequence"/>
</dbReference>